<proteinExistence type="predicted"/>
<organism evidence="2 3">
    <name type="scientific">Streptococcus sanguinis</name>
    <dbReference type="NCBI Taxonomy" id="1305"/>
    <lineage>
        <taxon>Bacteria</taxon>
        <taxon>Bacillati</taxon>
        <taxon>Bacillota</taxon>
        <taxon>Bacilli</taxon>
        <taxon>Lactobacillales</taxon>
        <taxon>Streptococcaceae</taxon>
        <taxon>Streptococcus</taxon>
    </lineage>
</organism>
<evidence type="ECO:0000313" key="3">
    <source>
        <dbReference type="Proteomes" id="UP000183504"/>
    </source>
</evidence>
<dbReference type="EMBL" id="CDMW01000001">
    <property type="protein sequence ID" value="CEL90803.1"/>
    <property type="molecule type" value="Genomic_DNA"/>
</dbReference>
<accession>A0A0B7GRG8</accession>
<feature type="domain" description="Transcription regulator PadR N-terminal" evidence="1">
    <location>
        <begin position="5"/>
        <end position="74"/>
    </location>
</feature>
<dbReference type="InterPro" id="IPR005149">
    <property type="entry name" value="Tscrpt_reg_PadR_N"/>
</dbReference>
<name>A0A0B7GRG8_STRSA</name>
<dbReference type="InterPro" id="IPR036390">
    <property type="entry name" value="WH_DNA-bd_sf"/>
</dbReference>
<evidence type="ECO:0000259" key="1">
    <source>
        <dbReference type="Pfam" id="PF03551"/>
    </source>
</evidence>
<reference evidence="2 3" key="1">
    <citation type="submission" date="2015-01" db="EMBL/GenBank/DDBJ databases">
        <authorList>
            <person name="Pelicic Vladimir"/>
        </authorList>
    </citation>
    <scope>NUCLEOTIDE SEQUENCE [LARGE SCALE GENOMIC DNA]</scope>
    <source>
        <strain evidence="2 3">2908</strain>
    </source>
</reference>
<evidence type="ECO:0000313" key="2">
    <source>
        <dbReference type="EMBL" id="CEL90803.1"/>
    </source>
</evidence>
<sequence>MDKLILGLLMIKHFTVYEIRQVMRQNFSSMCSDSLGSIQAALKKLSQQGAVTYSEYVEKGKMKKEYAITASGRILFLEWLKTPIDMSKNKNMDLGKFLFMGYLPKKEQLQMLDLTIEGLEVEVQEFEAVKDAIRYTEEQEKVKAYLEQNSHLATELIETSQAADLAESISQIGYFEMKTLEFGLDSARFQLDWFTKLRQQLAENEKES</sequence>
<protein>
    <submittedName>
        <fullName evidence="2">HTH-type transcriptional regulator</fullName>
    </submittedName>
</protein>
<dbReference type="SUPFAM" id="SSF46785">
    <property type="entry name" value="Winged helix' DNA-binding domain"/>
    <property type="match status" value="1"/>
</dbReference>
<dbReference type="InterPro" id="IPR036388">
    <property type="entry name" value="WH-like_DNA-bd_sf"/>
</dbReference>
<gene>
    <name evidence="2" type="ORF">SSV_1511</name>
</gene>
<dbReference type="RefSeq" id="WP_072074339.1">
    <property type="nucleotide sequence ID" value="NZ_CDMW01000001.1"/>
</dbReference>
<dbReference type="Pfam" id="PF03551">
    <property type="entry name" value="PadR"/>
    <property type="match status" value="1"/>
</dbReference>
<dbReference type="AlphaFoldDB" id="A0A0B7GRG8"/>
<dbReference type="Proteomes" id="UP000183504">
    <property type="component" value="Unassembled WGS sequence"/>
</dbReference>
<dbReference type="Gene3D" id="1.10.10.10">
    <property type="entry name" value="Winged helix-like DNA-binding domain superfamily/Winged helix DNA-binding domain"/>
    <property type="match status" value="1"/>
</dbReference>